<keyword evidence="9 15" id="KW-0067">ATP-binding</keyword>
<dbReference type="Gene3D" id="3.50.40.10">
    <property type="entry name" value="Phenylalanyl-trna Synthetase, Chain B, domain 3"/>
    <property type="match status" value="1"/>
</dbReference>
<dbReference type="HAMAP" id="MF_00283">
    <property type="entry name" value="Phe_tRNA_synth_beta1"/>
    <property type="match status" value="1"/>
</dbReference>
<dbReference type="InterPro" id="IPR009061">
    <property type="entry name" value="DNA-bd_dom_put_sf"/>
</dbReference>
<evidence type="ECO:0000256" key="1">
    <source>
        <dbReference type="ARBA" id="ARBA00004496"/>
    </source>
</evidence>
<name>A0A1V5SDP1_9BACT</name>
<dbReference type="SUPFAM" id="SSF55681">
    <property type="entry name" value="Class II aaRS and biotin synthetases"/>
    <property type="match status" value="1"/>
</dbReference>
<proteinExistence type="inferred from homology"/>
<dbReference type="SUPFAM" id="SSF56037">
    <property type="entry name" value="PheT/TilS domain"/>
    <property type="match status" value="1"/>
</dbReference>
<keyword evidence="8 15" id="KW-0547">Nucleotide-binding</keyword>
<dbReference type="Pfam" id="PF17759">
    <property type="entry name" value="tRNA_synthFbeta"/>
    <property type="match status" value="1"/>
</dbReference>
<dbReference type="GO" id="GO:0006432">
    <property type="term" value="P:phenylalanyl-tRNA aminoacylation"/>
    <property type="evidence" value="ECO:0007669"/>
    <property type="project" value="UniProtKB-UniRule"/>
</dbReference>
<keyword evidence="12 15" id="KW-0648">Protein biosynthesis</keyword>
<sequence length="749" mass="83355">MKYLVSWLKDYYKTSEDVSQIAEVLTALGSEVESISGATIDEKIVAVKIIKIEPHPNADRLQLATVFDGEKEVRLVCGAPNIEVGQIVPMARVGSRVLDFEIEEAEIRGVKSTGMLLSPRELGISKDHRGVCILDDSCVVGKSVREFLMGDVVLDLEITPNRGDLLSHFGLSRELSANKGEDLQKEEIVLEESEESAQDAISIDLKTKLCPLYLARVIKDVKVAPSPKWLCDRLEKLGAKPINNIVDVTNYVMLDLGHPLHAFDKNKLVASKIVIEQLQENCEVVTLDGVARALTDEMVVIGDGQKPVAIAGVMGLLNSQIDQDTVDIVLEAAVFDPKSIRKTRRLLGIQTEASYRFERGVDEGSVRYALDKAALMIAELSGAKILEGVVKAGEVKQRKKIKLESKKINALLGTKIDKSEMEKILTALGFEIAGDDVWVPLWRNDVSLWQDLSEEVGRFYSLEKIGENQIEVTSKSTSSDYFKKEKIKDALVEMGFDETINYTFLSQKEAQVAKLDVEGLVEVSNPIQEENRYLRNSLVAGLLKVIASNPIFDDIEIFEIGKIFDKQTERNSLAIACSGKSAQNLENVIKKLCQKLNIDQSAFESRDLSADELSAFKIKKPRVSVAQIDLDKYLPQIEFEDQSKLSKPINTSYRPISKYPPIKRDLAIIVAKEIENEQILEKIKESSEKAVLVELFDEFSAPSLGENVKSIAYHIYLEDESKTLSDQEAQEQMSKITSALAESFGAKLR</sequence>
<evidence type="ECO:0000256" key="3">
    <source>
        <dbReference type="ARBA" id="ARBA00011209"/>
    </source>
</evidence>
<keyword evidence="13 15" id="KW-0030">Aminoacyl-tRNA synthetase</keyword>
<dbReference type="InterPro" id="IPR033714">
    <property type="entry name" value="tRNA_bind_bactPheRS"/>
</dbReference>
<comment type="cofactor">
    <cofactor evidence="15">
        <name>Mg(2+)</name>
        <dbReference type="ChEBI" id="CHEBI:18420"/>
    </cofactor>
    <text evidence="15">Binds 2 magnesium ions per tetramer.</text>
</comment>
<evidence type="ECO:0000256" key="9">
    <source>
        <dbReference type="ARBA" id="ARBA00022840"/>
    </source>
</evidence>
<keyword evidence="11 16" id="KW-0694">RNA-binding</keyword>
<dbReference type="PANTHER" id="PTHR10947:SF0">
    <property type="entry name" value="PHENYLALANINE--TRNA LIGASE BETA SUBUNIT"/>
    <property type="match status" value="1"/>
</dbReference>
<evidence type="ECO:0000256" key="13">
    <source>
        <dbReference type="ARBA" id="ARBA00023146"/>
    </source>
</evidence>
<feature type="domain" description="B5" evidence="19">
    <location>
        <begin position="396"/>
        <end position="467"/>
    </location>
</feature>
<dbReference type="AlphaFoldDB" id="A0A1V5SDP1"/>
<reference evidence="20" key="1">
    <citation type="submission" date="2017-02" db="EMBL/GenBank/DDBJ databases">
        <title>Delving into the versatile metabolic prowess of the omnipresent phylum Bacteroidetes.</title>
        <authorList>
            <person name="Nobu M.K."/>
            <person name="Mei R."/>
            <person name="Narihiro T."/>
            <person name="Kuroda K."/>
            <person name="Liu W.-T."/>
        </authorList>
    </citation>
    <scope>NUCLEOTIDE SEQUENCE</scope>
    <source>
        <strain evidence="20">ADurb.Bin280</strain>
    </source>
</reference>
<keyword evidence="4 15" id="KW-0963">Cytoplasm</keyword>
<comment type="subcellular location">
    <subcellularLocation>
        <location evidence="1 15">Cytoplasm</location>
    </subcellularLocation>
</comment>
<keyword evidence="5 16" id="KW-0820">tRNA-binding</keyword>
<evidence type="ECO:0000256" key="8">
    <source>
        <dbReference type="ARBA" id="ARBA00022741"/>
    </source>
</evidence>
<dbReference type="SMART" id="SM00873">
    <property type="entry name" value="B3_4"/>
    <property type="match status" value="1"/>
</dbReference>
<dbReference type="SUPFAM" id="SSF54991">
    <property type="entry name" value="Anticodon-binding domain of PheRS"/>
    <property type="match status" value="1"/>
</dbReference>
<dbReference type="InterPro" id="IPR041616">
    <property type="entry name" value="PheRS_beta_core"/>
</dbReference>
<evidence type="ECO:0000256" key="5">
    <source>
        <dbReference type="ARBA" id="ARBA00022555"/>
    </source>
</evidence>
<organism evidence="20">
    <name type="scientific">candidate division WS2 bacterium ADurb.Bin280</name>
    <dbReference type="NCBI Taxonomy" id="1852829"/>
    <lineage>
        <taxon>Bacteria</taxon>
        <taxon>candidate division WS2</taxon>
    </lineage>
</organism>
<dbReference type="GO" id="GO:0005524">
    <property type="term" value="F:ATP binding"/>
    <property type="evidence" value="ECO:0007669"/>
    <property type="project" value="UniProtKB-UniRule"/>
</dbReference>
<evidence type="ECO:0000256" key="11">
    <source>
        <dbReference type="ARBA" id="ARBA00022884"/>
    </source>
</evidence>
<feature type="binding site" evidence="15">
    <location>
        <position position="445"/>
    </location>
    <ligand>
        <name>Mg(2+)</name>
        <dbReference type="ChEBI" id="CHEBI:18420"/>
        <note>shared with alpha subunit</note>
    </ligand>
</feature>
<dbReference type="GO" id="GO:0000287">
    <property type="term" value="F:magnesium ion binding"/>
    <property type="evidence" value="ECO:0007669"/>
    <property type="project" value="UniProtKB-UniRule"/>
</dbReference>
<dbReference type="GO" id="GO:0000049">
    <property type="term" value="F:tRNA binding"/>
    <property type="evidence" value="ECO:0007669"/>
    <property type="project" value="UniProtKB-UniRule"/>
</dbReference>
<dbReference type="GO" id="GO:0004826">
    <property type="term" value="F:phenylalanine-tRNA ligase activity"/>
    <property type="evidence" value="ECO:0007669"/>
    <property type="project" value="UniProtKB-UniRule"/>
</dbReference>
<dbReference type="Gene3D" id="2.40.50.140">
    <property type="entry name" value="Nucleic acid-binding proteins"/>
    <property type="match status" value="1"/>
</dbReference>
<dbReference type="SUPFAM" id="SSF50249">
    <property type="entry name" value="Nucleic acid-binding proteins"/>
    <property type="match status" value="1"/>
</dbReference>
<dbReference type="Pfam" id="PF01588">
    <property type="entry name" value="tRNA_bind"/>
    <property type="match status" value="1"/>
</dbReference>
<evidence type="ECO:0000256" key="10">
    <source>
        <dbReference type="ARBA" id="ARBA00022842"/>
    </source>
</evidence>
<comment type="similarity">
    <text evidence="2 15">Belongs to the phenylalanyl-tRNA synthetase beta subunit family. Type 1 subfamily.</text>
</comment>
<feature type="binding site" evidence="15">
    <location>
        <position position="455"/>
    </location>
    <ligand>
        <name>Mg(2+)</name>
        <dbReference type="ChEBI" id="CHEBI:18420"/>
        <note>shared with alpha subunit</note>
    </ligand>
</feature>
<dbReference type="InterPro" id="IPR045060">
    <property type="entry name" value="Phe-tRNA-ligase_IIc_bsu"/>
</dbReference>
<comment type="caution">
    <text evidence="20">The sequence shown here is derived from an EMBL/GenBank/DDBJ whole genome shotgun (WGS) entry which is preliminary data.</text>
</comment>
<dbReference type="InterPro" id="IPR002547">
    <property type="entry name" value="tRNA-bd_dom"/>
</dbReference>
<dbReference type="Proteomes" id="UP000485367">
    <property type="component" value="Unassembled WGS sequence"/>
</dbReference>
<dbReference type="GO" id="GO:0009328">
    <property type="term" value="C:phenylalanine-tRNA ligase complex"/>
    <property type="evidence" value="ECO:0007669"/>
    <property type="project" value="TreeGrafter"/>
</dbReference>
<feature type="domain" description="TRNA-binding" evidence="17">
    <location>
        <begin position="38"/>
        <end position="145"/>
    </location>
</feature>
<evidence type="ECO:0000256" key="16">
    <source>
        <dbReference type="PROSITE-ProRule" id="PRU00209"/>
    </source>
</evidence>
<evidence type="ECO:0000256" key="15">
    <source>
        <dbReference type="HAMAP-Rule" id="MF_00283"/>
    </source>
</evidence>
<dbReference type="PROSITE" id="PS50886">
    <property type="entry name" value="TRBD"/>
    <property type="match status" value="1"/>
</dbReference>
<dbReference type="Gene3D" id="3.30.56.10">
    <property type="match status" value="2"/>
</dbReference>
<feature type="binding site" evidence="15">
    <location>
        <position position="451"/>
    </location>
    <ligand>
        <name>Mg(2+)</name>
        <dbReference type="ChEBI" id="CHEBI:18420"/>
        <note>shared with alpha subunit</note>
    </ligand>
</feature>
<dbReference type="SMART" id="SM00874">
    <property type="entry name" value="B5"/>
    <property type="match status" value="1"/>
</dbReference>
<evidence type="ECO:0000259" key="18">
    <source>
        <dbReference type="PROSITE" id="PS51447"/>
    </source>
</evidence>
<keyword evidence="6 15" id="KW-0436">Ligase</keyword>
<dbReference type="InterPro" id="IPR036690">
    <property type="entry name" value="Fdx_antiC-bd_sf"/>
</dbReference>
<dbReference type="InterPro" id="IPR012340">
    <property type="entry name" value="NA-bd_OB-fold"/>
</dbReference>
<dbReference type="InterPro" id="IPR004532">
    <property type="entry name" value="Phe-tRNA-ligase_IIc_bsu_bact"/>
</dbReference>
<comment type="subunit">
    <text evidence="3 15">Tetramer of two alpha and two beta subunits.</text>
</comment>
<dbReference type="PROSITE" id="PS51447">
    <property type="entry name" value="FDX_ACB"/>
    <property type="match status" value="1"/>
</dbReference>
<evidence type="ECO:0000259" key="17">
    <source>
        <dbReference type="PROSITE" id="PS50886"/>
    </source>
</evidence>
<dbReference type="PANTHER" id="PTHR10947">
    <property type="entry name" value="PHENYLALANYL-TRNA SYNTHETASE BETA CHAIN AND LEUCINE-RICH REPEAT-CONTAINING PROTEIN 47"/>
    <property type="match status" value="1"/>
</dbReference>
<dbReference type="CDD" id="cd02796">
    <property type="entry name" value="tRNA_bind_bactPheRS"/>
    <property type="match status" value="1"/>
</dbReference>
<evidence type="ECO:0000313" key="20">
    <source>
        <dbReference type="EMBL" id="OQA52434.1"/>
    </source>
</evidence>
<evidence type="ECO:0000256" key="2">
    <source>
        <dbReference type="ARBA" id="ARBA00008653"/>
    </source>
</evidence>
<protein>
    <recommendedName>
        <fullName evidence="15">Phenylalanine--tRNA ligase beta subunit</fullName>
        <ecNumber evidence="15">6.1.1.20</ecNumber>
    </recommendedName>
    <alternativeName>
        <fullName evidence="15">Phenylalanyl-tRNA synthetase beta subunit</fullName>
        <shortName evidence="15">PheRS</shortName>
    </alternativeName>
</protein>
<dbReference type="Pfam" id="PF03484">
    <property type="entry name" value="B5"/>
    <property type="match status" value="1"/>
</dbReference>
<evidence type="ECO:0000256" key="6">
    <source>
        <dbReference type="ARBA" id="ARBA00022598"/>
    </source>
</evidence>
<dbReference type="Gene3D" id="3.30.930.10">
    <property type="entry name" value="Bira Bifunctional Protein, Domain 2"/>
    <property type="match status" value="1"/>
</dbReference>
<comment type="catalytic activity">
    <reaction evidence="14 15">
        <text>tRNA(Phe) + L-phenylalanine + ATP = L-phenylalanyl-tRNA(Phe) + AMP + diphosphate + H(+)</text>
        <dbReference type="Rhea" id="RHEA:19413"/>
        <dbReference type="Rhea" id="RHEA-COMP:9668"/>
        <dbReference type="Rhea" id="RHEA-COMP:9699"/>
        <dbReference type="ChEBI" id="CHEBI:15378"/>
        <dbReference type="ChEBI" id="CHEBI:30616"/>
        <dbReference type="ChEBI" id="CHEBI:33019"/>
        <dbReference type="ChEBI" id="CHEBI:58095"/>
        <dbReference type="ChEBI" id="CHEBI:78442"/>
        <dbReference type="ChEBI" id="CHEBI:78531"/>
        <dbReference type="ChEBI" id="CHEBI:456215"/>
        <dbReference type="EC" id="6.1.1.20"/>
    </reaction>
</comment>
<dbReference type="InterPro" id="IPR005121">
    <property type="entry name" value="Fdx_antiC-bd"/>
</dbReference>
<feature type="domain" description="FDX-ACB" evidence="18">
    <location>
        <begin position="657"/>
        <end position="749"/>
    </location>
</feature>
<dbReference type="InterPro" id="IPR005147">
    <property type="entry name" value="tRNA_synthase_B5-dom"/>
</dbReference>
<dbReference type="Gene3D" id="3.30.70.380">
    <property type="entry name" value="Ferrodoxin-fold anticodon-binding domain"/>
    <property type="match status" value="1"/>
</dbReference>
<dbReference type="Pfam" id="PF03483">
    <property type="entry name" value="B3_4"/>
    <property type="match status" value="1"/>
</dbReference>
<evidence type="ECO:0000256" key="7">
    <source>
        <dbReference type="ARBA" id="ARBA00022723"/>
    </source>
</evidence>
<dbReference type="SMART" id="SM00896">
    <property type="entry name" value="FDX-ACB"/>
    <property type="match status" value="1"/>
</dbReference>
<gene>
    <name evidence="15 20" type="primary">pheT</name>
    <name evidence="20" type="ORF">BWY43_00501</name>
</gene>
<keyword evidence="7 15" id="KW-0479">Metal-binding</keyword>
<evidence type="ECO:0000256" key="12">
    <source>
        <dbReference type="ARBA" id="ARBA00022917"/>
    </source>
</evidence>
<dbReference type="PROSITE" id="PS51483">
    <property type="entry name" value="B5"/>
    <property type="match status" value="1"/>
</dbReference>
<dbReference type="InterPro" id="IPR045864">
    <property type="entry name" value="aa-tRNA-synth_II/BPL/LPL"/>
</dbReference>
<dbReference type="EC" id="6.1.1.20" evidence="15"/>
<accession>A0A1V5SDP1</accession>
<dbReference type="Pfam" id="PF03147">
    <property type="entry name" value="FDX-ACB"/>
    <property type="match status" value="1"/>
</dbReference>
<feature type="binding site" evidence="15">
    <location>
        <position position="454"/>
    </location>
    <ligand>
        <name>Mg(2+)</name>
        <dbReference type="ChEBI" id="CHEBI:18420"/>
        <note>shared with alpha subunit</note>
    </ligand>
</feature>
<dbReference type="InterPro" id="IPR005146">
    <property type="entry name" value="B3/B4_tRNA-bd"/>
</dbReference>
<evidence type="ECO:0000256" key="14">
    <source>
        <dbReference type="ARBA" id="ARBA00049255"/>
    </source>
</evidence>
<dbReference type="SUPFAM" id="SSF46955">
    <property type="entry name" value="Putative DNA-binding domain"/>
    <property type="match status" value="1"/>
</dbReference>
<dbReference type="NCBIfam" id="TIGR00472">
    <property type="entry name" value="pheT_bact"/>
    <property type="match status" value="1"/>
</dbReference>
<evidence type="ECO:0000259" key="19">
    <source>
        <dbReference type="PROSITE" id="PS51483"/>
    </source>
</evidence>
<keyword evidence="10 15" id="KW-0460">Magnesium</keyword>
<dbReference type="EMBL" id="MWBO01000031">
    <property type="protein sequence ID" value="OQA52434.1"/>
    <property type="molecule type" value="Genomic_DNA"/>
</dbReference>
<dbReference type="InterPro" id="IPR020825">
    <property type="entry name" value="Phe-tRNA_synthase-like_B3/B4"/>
</dbReference>
<evidence type="ECO:0000256" key="4">
    <source>
        <dbReference type="ARBA" id="ARBA00022490"/>
    </source>
</evidence>